<evidence type="ECO:0000259" key="1">
    <source>
        <dbReference type="Pfam" id="PF04993"/>
    </source>
</evidence>
<dbReference type="Pfam" id="PF04993">
    <property type="entry name" value="TfoX_N"/>
    <property type="match status" value="1"/>
</dbReference>
<dbReference type="Gene3D" id="3.30.1460.30">
    <property type="entry name" value="YgaC/TfoX-N like chaperone"/>
    <property type="match status" value="1"/>
</dbReference>
<comment type="caution">
    <text evidence="2">The sequence shown here is derived from an EMBL/GenBank/DDBJ whole genome shotgun (WGS) entry which is preliminary data.</text>
</comment>
<protein>
    <submittedName>
        <fullName evidence="2">TfoX/Sxy family protein</fullName>
    </submittedName>
</protein>
<dbReference type="RefSeq" id="WP_377376628.1">
    <property type="nucleotide sequence ID" value="NZ_JBHSSW010000005.1"/>
</dbReference>
<reference evidence="3" key="1">
    <citation type="journal article" date="2019" name="Int. J. Syst. Evol. Microbiol.">
        <title>The Global Catalogue of Microorganisms (GCM) 10K type strain sequencing project: providing services to taxonomists for standard genome sequencing and annotation.</title>
        <authorList>
            <consortium name="The Broad Institute Genomics Platform"/>
            <consortium name="The Broad Institute Genome Sequencing Center for Infectious Disease"/>
            <person name="Wu L."/>
            <person name="Ma J."/>
        </authorList>
    </citation>
    <scope>NUCLEOTIDE SEQUENCE [LARGE SCALE GENOMIC DNA]</scope>
    <source>
        <strain evidence="3">CGMCC-1.15741</strain>
    </source>
</reference>
<name>A0ABW1S7Y1_9PROT</name>
<evidence type="ECO:0000313" key="3">
    <source>
        <dbReference type="Proteomes" id="UP001596303"/>
    </source>
</evidence>
<dbReference type="Proteomes" id="UP001596303">
    <property type="component" value="Unassembled WGS sequence"/>
</dbReference>
<sequence>MATRPETVEFILEQIGDAGDVSARKMFGEYGVYANGKFIAVICDDLFHVKPTDAGAAFAPDLEMGSPYPGAKPHLIVQGDQLEDRDWATQLVRITADALPAPKPKKPKSKKACLTFSFEGAASGSKLGADSSAQS</sequence>
<gene>
    <name evidence="2" type="ORF">ACFQDM_05655</name>
</gene>
<evidence type="ECO:0000313" key="2">
    <source>
        <dbReference type="EMBL" id="MFC6197552.1"/>
    </source>
</evidence>
<dbReference type="EMBL" id="JBHSSW010000005">
    <property type="protein sequence ID" value="MFC6197552.1"/>
    <property type="molecule type" value="Genomic_DNA"/>
</dbReference>
<accession>A0ABW1S7Y1</accession>
<dbReference type="InterPro" id="IPR007076">
    <property type="entry name" value="TfoX_N"/>
</dbReference>
<proteinExistence type="predicted"/>
<feature type="domain" description="TfoX N-terminal" evidence="1">
    <location>
        <begin position="13"/>
        <end position="98"/>
    </location>
</feature>
<keyword evidence="3" id="KW-1185">Reference proteome</keyword>
<dbReference type="SUPFAM" id="SSF159894">
    <property type="entry name" value="YgaC/TfoX-N like"/>
    <property type="match status" value="1"/>
</dbReference>
<organism evidence="2 3">
    <name type="scientific">Ponticaulis profundi</name>
    <dbReference type="NCBI Taxonomy" id="2665222"/>
    <lineage>
        <taxon>Bacteria</taxon>
        <taxon>Pseudomonadati</taxon>
        <taxon>Pseudomonadota</taxon>
        <taxon>Alphaproteobacteria</taxon>
        <taxon>Hyphomonadales</taxon>
        <taxon>Hyphomonadaceae</taxon>
        <taxon>Ponticaulis</taxon>
    </lineage>
</organism>